<protein>
    <submittedName>
        <fullName evidence="1">Uncharacterized protein</fullName>
    </submittedName>
</protein>
<dbReference type="EMBL" id="AP023176">
    <property type="protein sequence ID" value="BCF94142.1"/>
    <property type="molecule type" value="Genomic_DNA"/>
</dbReference>
<reference evidence="1 2" key="1">
    <citation type="journal article" date="2020" name="Genes (Basel)">
        <title>Genomic Comparison of Insect Gut Symbionts from Divergent Burkholderia Subclades.</title>
        <authorList>
            <person name="Takeshita K."/>
            <person name="Kikuchi Y."/>
        </authorList>
    </citation>
    <scope>NUCLEOTIDE SEQUENCE [LARGE SCALE GENOMIC DNA]</scope>
    <source>
        <strain evidence="1 2">PGU16</strain>
        <plasmid evidence="1 2">PPGU16_p1</plasmid>
    </source>
</reference>
<geneLocation type="plasmid" evidence="1 2">
    <name>PPGU16_p1</name>
</geneLocation>
<proteinExistence type="predicted"/>
<dbReference type="AlphaFoldDB" id="A0A7I8BZH3"/>
<evidence type="ECO:0000313" key="1">
    <source>
        <dbReference type="EMBL" id="BCF94142.1"/>
    </source>
</evidence>
<accession>A0A7I8BZH3</accession>
<dbReference type="KEGG" id="plad:PPGU16_72090"/>
<keyword evidence="1" id="KW-0614">Plasmid</keyword>
<sequence>MWFTRTTGSGCHFYIFVSQDSRKFRKQEDRELSDWRASAAQREVTEDIEMARIMGGIGTSNMPTVTITNLGMHTRMRGEIREAVLTMRRVPEAV</sequence>
<keyword evidence="2" id="KW-1185">Reference proteome</keyword>
<evidence type="ECO:0000313" key="2">
    <source>
        <dbReference type="Proteomes" id="UP000510888"/>
    </source>
</evidence>
<dbReference type="Proteomes" id="UP000510888">
    <property type="component" value="Plasmid PPGU16_p1"/>
</dbReference>
<organism evidence="1 2">
    <name type="scientific">Paraburkholderia largidicola</name>
    <dbReference type="NCBI Taxonomy" id="3014751"/>
    <lineage>
        <taxon>Bacteria</taxon>
        <taxon>Pseudomonadati</taxon>
        <taxon>Pseudomonadota</taxon>
        <taxon>Betaproteobacteria</taxon>
        <taxon>Burkholderiales</taxon>
        <taxon>Burkholderiaceae</taxon>
        <taxon>Paraburkholderia</taxon>
    </lineage>
</organism>
<gene>
    <name evidence="1" type="ORF">PPGU16_72090</name>
</gene>
<name>A0A7I8BZH3_9BURK</name>